<reference evidence="12" key="1">
    <citation type="journal article" date="2019" name="bioRxiv">
        <title>Long live the king: chromosome-level assembly of the lion (Panthera leo) using linked-read, Hi-C, and long read data.</title>
        <authorList>
            <person name="Armstrong E.E."/>
            <person name="Taylor R.W."/>
            <person name="Miller D.E."/>
            <person name="Kaelin C."/>
            <person name="Barsh G."/>
            <person name="Hadly E.A."/>
            <person name="Petrov D."/>
        </authorList>
    </citation>
    <scope>NUCLEOTIDE SEQUENCE [LARGE SCALE GENOMIC DNA]</scope>
</reference>
<dbReference type="PANTHER" id="PTHR47174:SF3">
    <property type="entry name" value="BRIDGING INTEGRATOR 3"/>
    <property type="match status" value="1"/>
</dbReference>
<dbReference type="GO" id="GO:0051666">
    <property type="term" value="P:actin cortical patch localization"/>
    <property type="evidence" value="ECO:0007669"/>
    <property type="project" value="InterPro"/>
</dbReference>
<evidence type="ECO:0000313" key="12">
    <source>
        <dbReference type="Ensembl" id="ENSPLOP00000005471.1"/>
    </source>
</evidence>
<dbReference type="PROSITE" id="PS51021">
    <property type="entry name" value="BAR"/>
    <property type="match status" value="1"/>
</dbReference>
<evidence type="ECO:0000256" key="2">
    <source>
        <dbReference type="ARBA" id="ARBA00022490"/>
    </source>
</evidence>
<evidence type="ECO:0000256" key="1">
    <source>
        <dbReference type="ARBA" id="ARBA00004245"/>
    </source>
</evidence>
<evidence type="ECO:0000256" key="10">
    <source>
        <dbReference type="SAM" id="Coils"/>
    </source>
</evidence>
<dbReference type="GO" id="GO:0015629">
    <property type="term" value="C:actin cytoskeleton"/>
    <property type="evidence" value="ECO:0007669"/>
    <property type="project" value="Ensembl"/>
</dbReference>
<dbReference type="SUPFAM" id="SSF103657">
    <property type="entry name" value="BAR/IMD domain-like"/>
    <property type="match status" value="1"/>
</dbReference>
<dbReference type="GO" id="GO:0014839">
    <property type="term" value="P:myoblast migration involved in skeletal muscle regeneration"/>
    <property type="evidence" value="ECO:0007669"/>
    <property type="project" value="Ensembl"/>
</dbReference>
<feature type="coiled-coil region" evidence="10">
    <location>
        <begin position="24"/>
        <end position="51"/>
    </location>
</feature>
<accession>A0A8C8WLT0</accession>
<keyword evidence="4 10" id="KW-0175">Coiled coil</keyword>
<name>A0A8C8WLT0_PANLE</name>
<dbReference type="GO" id="GO:0010591">
    <property type="term" value="P:regulation of lamellipodium assembly"/>
    <property type="evidence" value="ECO:0007669"/>
    <property type="project" value="Ensembl"/>
</dbReference>
<organism evidence="12 13">
    <name type="scientific">Panthera leo</name>
    <name type="common">Lion</name>
    <dbReference type="NCBI Taxonomy" id="9689"/>
    <lineage>
        <taxon>Eukaryota</taxon>
        <taxon>Metazoa</taxon>
        <taxon>Chordata</taxon>
        <taxon>Craniata</taxon>
        <taxon>Vertebrata</taxon>
        <taxon>Euteleostomi</taxon>
        <taxon>Mammalia</taxon>
        <taxon>Eutheria</taxon>
        <taxon>Laurasiatheria</taxon>
        <taxon>Carnivora</taxon>
        <taxon>Feliformia</taxon>
        <taxon>Felidae</taxon>
        <taxon>Pantherinae</taxon>
        <taxon>Panthera</taxon>
    </lineage>
</organism>
<dbReference type="GO" id="GO:0009826">
    <property type="term" value="P:unidimensional cell growth"/>
    <property type="evidence" value="ECO:0007669"/>
    <property type="project" value="Ensembl"/>
</dbReference>
<dbReference type="SMART" id="SM00721">
    <property type="entry name" value="BAR"/>
    <property type="match status" value="1"/>
</dbReference>
<dbReference type="GO" id="GO:0005737">
    <property type="term" value="C:cytoplasm"/>
    <property type="evidence" value="ECO:0007669"/>
    <property type="project" value="InterPro"/>
</dbReference>
<keyword evidence="7" id="KW-0131">Cell cycle</keyword>
<dbReference type="Gene3D" id="1.20.1270.60">
    <property type="entry name" value="Arfaptin homology (AH) domain/BAR domain"/>
    <property type="match status" value="1"/>
</dbReference>
<dbReference type="Proteomes" id="UP000694399">
    <property type="component" value="Chromosome B2"/>
</dbReference>
<dbReference type="GO" id="GO:0006897">
    <property type="term" value="P:endocytosis"/>
    <property type="evidence" value="ECO:0007669"/>
    <property type="project" value="InterPro"/>
</dbReference>
<feature type="domain" description="BAR" evidence="11">
    <location>
        <begin position="9"/>
        <end position="272"/>
    </location>
</feature>
<evidence type="ECO:0000256" key="6">
    <source>
        <dbReference type="ARBA" id="ARBA00023212"/>
    </source>
</evidence>
<dbReference type="PANTHER" id="PTHR47174">
    <property type="entry name" value="BRIDGING INTEGRATOR 3"/>
    <property type="match status" value="1"/>
</dbReference>
<keyword evidence="3" id="KW-0132">Cell division</keyword>
<reference evidence="12" key="3">
    <citation type="submission" date="2025-09" db="UniProtKB">
        <authorList>
            <consortium name="Ensembl"/>
        </authorList>
    </citation>
    <scope>IDENTIFICATION</scope>
</reference>
<protein>
    <recommendedName>
        <fullName evidence="9">Bridging integrator 3</fullName>
    </recommendedName>
</protein>
<feature type="coiled-coil region" evidence="10">
    <location>
        <begin position="121"/>
        <end position="148"/>
    </location>
</feature>
<reference evidence="12" key="2">
    <citation type="submission" date="2025-08" db="UniProtKB">
        <authorList>
            <consortium name="Ensembl"/>
        </authorList>
    </citation>
    <scope>IDENTIFICATION</scope>
</reference>
<dbReference type="GeneTree" id="ENSGT00950000182882"/>
<dbReference type="GO" id="GO:0008289">
    <property type="term" value="F:lipid binding"/>
    <property type="evidence" value="ECO:0007669"/>
    <property type="project" value="TreeGrafter"/>
</dbReference>
<keyword evidence="5" id="KW-0717">Septation</keyword>
<keyword evidence="6" id="KW-0206">Cytoskeleton</keyword>
<keyword evidence="2" id="KW-0963">Cytoplasm</keyword>
<dbReference type="Ensembl" id="ENSPLOT00000006054.1">
    <property type="protein sequence ID" value="ENSPLOP00000005471.1"/>
    <property type="gene ID" value="ENSPLOG00000004006.1"/>
</dbReference>
<evidence type="ECO:0000313" key="13">
    <source>
        <dbReference type="Proteomes" id="UP000694399"/>
    </source>
</evidence>
<comment type="subcellular location">
    <subcellularLocation>
        <location evidence="1">Cytoplasm</location>
        <location evidence="1">Cytoskeleton</location>
    </subcellularLocation>
</comment>
<dbReference type="InterPro" id="IPR046982">
    <property type="entry name" value="BIN3/RVS161-like"/>
</dbReference>
<dbReference type="InterPro" id="IPR004148">
    <property type="entry name" value="BAR_dom"/>
</dbReference>
<comment type="function">
    <text evidence="8">Involved in cytokinesis and septation where it has a role in the localization of F-actin.</text>
</comment>
<evidence type="ECO:0000259" key="11">
    <source>
        <dbReference type="PROSITE" id="PS51021"/>
    </source>
</evidence>
<proteinExistence type="predicted"/>
<keyword evidence="13" id="KW-1185">Reference proteome</keyword>
<dbReference type="AlphaFoldDB" id="A0A8C8WLT0"/>
<evidence type="ECO:0000256" key="4">
    <source>
        <dbReference type="ARBA" id="ARBA00023054"/>
    </source>
</evidence>
<dbReference type="FunFam" id="1.20.1270.60:FF:000028">
    <property type="entry name" value="Bridging integrator 3 homolog"/>
    <property type="match status" value="1"/>
</dbReference>
<dbReference type="GO" id="GO:0051301">
    <property type="term" value="P:cell division"/>
    <property type="evidence" value="ECO:0007669"/>
    <property type="project" value="UniProtKB-KW"/>
</dbReference>
<dbReference type="GO" id="GO:0097320">
    <property type="term" value="P:plasma membrane tubulation"/>
    <property type="evidence" value="ECO:0007669"/>
    <property type="project" value="TreeGrafter"/>
</dbReference>
<evidence type="ECO:0000256" key="9">
    <source>
        <dbReference type="ARBA" id="ARBA00072988"/>
    </source>
</evidence>
<dbReference type="Pfam" id="PF03114">
    <property type="entry name" value="BAR"/>
    <property type="match status" value="1"/>
</dbReference>
<dbReference type="GO" id="GO:0048741">
    <property type="term" value="P:skeletal muscle fiber development"/>
    <property type="evidence" value="ECO:0007669"/>
    <property type="project" value="Ensembl"/>
</dbReference>
<sequence length="272" mass="30703">MSWIPFKIGQPKKQIVPKTVERDFEREYGKLQQLEEQTRRLQKDMKKGTDADLALSKSAVKISLDLLSNPLCEQDQDFLNMVTALDTAMKRMDAFNQEKVNQIQKTVIEPLKKFSSVFPSLNMAVKRREQALQDYRRLQAKVEKYEEKEKTGPVLAKLHQVLRRERGVWTTGPVGDVWQVPPSPGDQLWGLGDQDTRCDPHSTPAPNVHIVPPAHTLDKLPRAVTPSVLSLRPEKSFGLCGTTLRPRTSSSWMRCRGSTTAAWTTSSPASSP</sequence>
<evidence type="ECO:0000256" key="7">
    <source>
        <dbReference type="ARBA" id="ARBA00023306"/>
    </source>
</evidence>
<evidence type="ECO:0000256" key="5">
    <source>
        <dbReference type="ARBA" id="ARBA00023210"/>
    </source>
</evidence>
<evidence type="ECO:0000256" key="8">
    <source>
        <dbReference type="ARBA" id="ARBA00059510"/>
    </source>
</evidence>
<evidence type="ECO:0000256" key="3">
    <source>
        <dbReference type="ARBA" id="ARBA00022618"/>
    </source>
</evidence>
<dbReference type="InterPro" id="IPR027267">
    <property type="entry name" value="AH/BAR_dom_sf"/>
</dbReference>
<dbReference type="GO" id="GO:0008104">
    <property type="term" value="P:intracellular protein localization"/>
    <property type="evidence" value="ECO:0007669"/>
    <property type="project" value="Ensembl"/>
</dbReference>
<gene>
    <name evidence="12" type="primary">BIN3</name>
</gene>